<dbReference type="EMBL" id="CM000838">
    <property type="protein sequence ID" value="KRH57941.1"/>
    <property type="molecule type" value="Genomic_DNA"/>
</dbReference>
<evidence type="ECO:0000313" key="8">
    <source>
        <dbReference type="Proteomes" id="UP000008827"/>
    </source>
</evidence>
<dbReference type="GO" id="GO:0046872">
    <property type="term" value="F:metal ion binding"/>
    <property type="evidence" value="ECO:0007669"/>
    <property type="project" value="UniProtKB-KW"/>
</dbReference>
<name>A0A0R0K074_SOYBN</name>
<dbReference type="Gramene" id="KRH57941">
    <property type="protein sequence ID" value="KRH57941"/>
    <property type="gene ID" value="GLYMA_05G094600"/>
</dbReference>
<evidence type="ECO:0000256" key="1">
    <source>
        <dbReference type="ARBA" id="ARBA00022723"/>
    </source>
</evidence>
<evidence type="ECO:0008006" key="9">
    <source>
        <dbReference type="Google" id="ProtNLM"/>
    </source>
</evidence>
<reference evidence="6 7" key="1">
    <citation type="journal article" date="2010" name="Nature">
        <title>Genome sequence of the palaeopolyploid soybean.</title>
        <authorList>
            <person name="Schmutz J."/>
            <person name="Cannon S.B."/>
            <person name="Schlueter J."/>
            <person name="Ma J."/>
            <person name="Mitros T."/>
            <person name="Nelson W."/>
            <person name="Hyten D.L."/>
            <person name="Song Q."/>
            <person name="Thelen J.J."/>
            <person name="Cheng J."/>
            <person name="Xu D."/>
            <person name="Hellsten U."/>
            <person name="May G.D."/>
            <person name="Yu Y."/>
            <person name="Sakurai T."/>
            <person name="Umezawa T."/>
            <person name="Bhattacharyya M.K."/>
            <person name="Sandhu D."/>
            <person name="Valliyodan B."/>
            <person name="Lindquist E."/>
            <person name="Peto M."/>
            <person name="Grant D."/>
            <person name="Shu S."/>
            <person name="Goodstein D."/>
            <person name="Barry K."/>
            <person name="Futrell-Griggs M."/>
            <person name="Abernathy B."/>
            <person name="Du J."/>
            <person name="Tian Z."/>
            <person name="Zhu L."/>
            <person name="Gill N."/>
            <person name="Joshi T."/>
            <person name="Libault M."/>
            <person name="Sethuraman A."/>
            <person name="Zhang X.-C."/>
            <person name="Shinozaki K."/>
            <person name="Nguyen H.T."/>
            <person name="Wing R.A."/>
            <person name="Cregan P."/>
            <person name="Specht J."/>
            <person name="Grimwood J."/>
            <person name="Rokhsar D."/>
            <person name="Stacey G."/>
            <person name="Shoemaker R.C."/>
            <person name="Jackson S.A."/>
        </authorList>
    </citation>
    <scope>NUCLEOTIDE SEQUENCE [LARGE SCALE GENOMIC DNA]</scope>
    <source>
        <strain evidence="7">cv. Williams 82</strain>
        <tissue evidence="6">Callus</tissue>
    </source>
</reference>
<evidence type="ECO:0000259" key="4">
    <source>
        <dbReference type="Pfam" id="PF03171"/>
    </source>
</evidence>
<dbReference type="InParanoid" id="A0A0R0K074"/>
<protein>
    <recommendedName>
        <fullName evidence="9">Fe2OG dioxygenase domain-containing protein</fullName>
    </recommendedName>
</protein>
<dbReference type="SMR" id="A0A0R0K074"/>
<evidence type="ECO:0000256" key="2">
    <source>
        <dbReference type="ARBA" id="ARBA00022896"/>
    </source>
</evidence>
<keyword evidence="3" id="KW-0408">Iron</keyword>
<dbReference type="InterPro" id="IPR050295">
    <property type="entry name" value="Plant_2OG-oxidoreductases"/>
</dbReference>
<keyword evidence="2" id="KW-0847">Vitamin C</keyword>
<dbReference type="Pfam" id="PF03171">
    <property type="entry name" value="2OG-FeII_Oxy"/>
    <property type="match status" value="1"/>
</dbReference>
<evidence type="ECO:0000313" key="6">
    <source>
        <dbReference type="EMBL" id="KRH57941.1"/>
    </source>
</evidence>
<feature type="domain" description="Non-haem dioxygenase N-terminal" evidence="5">
    <location>
        <begin position="44"/>
        <end position="126"/>
    </location>
</feature>
<organism evidence="6">
    <name type="scientific">Glycine max</name>
    <name type="common">Soybean</name>
    <name type="synonym">Glycine hispida</name>
    <dbReference type="NCBI Taxonomy" id="3847"/>
    <lineage>
        <taxon>Eukaryota</taxon>
        <taxon>Viridiplantae</taxon>
        <taxon>Streptophyta</taxon>
        <taxon>Embryophyta</taxon>
        <taxon>Tracheophyta</taxon>
        <taxon>Spermatophyta</taxon>
        <taxon>Magnoliopsida</taxon>
        <taxon>eudicotyledons</taxon>
        <taxon>Gunneridae</taxon>
        <taxon>Pentapetalae</taxon>
        <taxon>rosids</taxon>
        <taxon>fabids</taxon>
        <taxon>Fabales</taxon>
        <taxon>Fabaceae</taxon>
        <taxon>Papilionoideae</taxon>
        <taxon>50 kb inversion clade</taxon>
        <taxon>NPAAA clade</taxon>
        <taxon>indigoferoid/millettioid clade</taxon>
        <taxon>Phaseoleae</taxon>
        <taxon>Glycine</taxon>
        <taxon>Glycine subgen. Soja</taxon>
    </lineage>
</organism>
<gene>
    <name evidence="6" type="ORF">GLYMA_05G094600</name>
</gene>
<dbReference type="GO" id="GO:0031418">
    <property type="term" value="F:L-ascorbic acid binding"/>
    <property type="evidence" value="ECO:0007669"/>
    <property type="project" value="UniProtKB-KW"/>
</dbReference>
<dbReference type="InterPro" id="IPR027443">
    <property type="entry name" value="IPNS-like_sf"/>
</dbReference>
<evidence type="ECO:0000256" key="3">
    <source>
        <dbReference type="ARBA" id="ARBA00023004"/>
    </source>
</evidence>
<keyword evidence="8" id="KW-1185">Reference proteome</keyword>
<dbReference type="OrthoDB" id="288590at2759"/>
<dbReference type="InterPro" id="IPR026992">
    <property type="entry name" value="DIOX_N"/>
</dbReference>
<feature type="domain" description="Isopenicillin N synthase-like Fe(2+) 2OG dioxygenase" evidence="4">
    <location>
        <begin position="139"/>
        <end position="196"/>
    </location>
</feature>
<dbReference type="Proteomes" id="UP000008827">
    <property type="component" value="Chromosome 5"/>
</dbReference>
<dbReference type="OMA" id="VHEHPIL"/>
<dbReference type="EnsemblPlants" id="KRH57941">
    <property type="protein sequence ID" value="KRH57941"/>
    <property type="gene ID" value="GLYMA_05G094600"/>
</dbReference>
<dbReference type="Gene3D" id="2.60.120.330">
    <property type="entry name" value="B-lactam Antibiotic, Isopenicillin N Synthase, Chain"/>
    <property type="match status" value="2"/>
</dbReference>
<evidence type="ECO:0000259" key="5">
    <source>
        <dbReference type="Pfam" id="PF14226"/>
    </source>
</evidence>
<dbReference type="Pfam" id="PF14226">
    <property type="entry name" value="DIOX_N"/>
    <property type="match status" value="1"/>
</dbReference>
<accession>A0A0R0K074</accession>
<dbReference type="AlphaFoldDB" id="A0A0R0K074"/>
<sequence length="250" mass="28106">MEVTAAPVPYVQEIAKALTIVPERYVRPVHEHPILSNSTPLPEIPVIDLSKLLSQDHKEHELERLHYACKEWGFFQGVDSSLVEKVKRGAQGLFDLTMEEKKKFGQREGEAEGYGQLFMVLEEQKLKSGHICFSCSLCHQIRKDGLWIPVKPLPNAFIINLGDMLEVMSNGIYQSIEHGATVNSEKERLSIATFYSTAIDAIICLAPSFVTPKTPAMFKPISVGDYFKGYLAQEICGKYFLVTLTRNQVS</sequence>
<keyword evidence="1" id="KW-0479">Metal-binding</keyword>
<dbReference type="InterPro" id="IPR044861">
    <property type="entry name" value="IPNS-like_FE2OG_OXY"/>
</dbReference>
<proteinExistence type="predicted"/>
<evidence type="ECO:0000313" key="7">
    <source>
        <dbReference type="EnsemblPlants" id="KRH57941"/>
    </source>
</evidence>
<dbReference type="SUPFAM" id="SSF51197">
    <property type="entry name" value="Clavaminate synthase-like"/>
    <property type="match status" value="1"/>
</dbReference>
<reference evidence="6" key="3">
    <citation type="submission" date="2018-07" db="EMBL/GenBank/DDBJ databases">
        <title>WGS assembly of Glycine max.</title>
        <authorList>
            <person name="Schmutz J."/>
            <person name="Cannon S."/>
            <person name="Schlueter J."/>
            <person name="Ma J."/>
            <person name="Mitros T."/>
            <person name="Nelson W."/>
            <person name="Hyten D."/>
            <person name="Song Q."/>
            <person name="Thelen J."/>
            <person name="Cheng J."/>
            <person name="Xu D."/>
            <person name="Hellsten U."/>
            <person name="May G."/>
            <person name="Yu Y."/>
            <person name="Sakurai T."/>
            <person name="Umezawa T."/>
            <person name="Bhattacharyya M."/>
            <person name="Sandhu D."/>
            <person name="Valliyodan B."/>
            <person name="Lindquist E."/>
            <person name="Peto M."/>
            <person name="Grant D."/>
            <person name="Shu S."/>
            <person name="Goodstein D."/>
            <person name="Barry K."/>
            <person name="Futrell-Griggs M."/>
            <person name="Abernathy B."/>
            <person name="Du J."/>
            <person name="Tian Z."/>
            <person name="Zhu L."/>
            <person name="Gill N."/>
            <person name="Joshi T."/>
            <person name="Libault M."/>
            <person name="Sethuraman A."/>
            <person name="Zhang X."/>
            <person name="Shinozaki K."/>
            <person name="Nguyen H."/>
            <person name="Wing R."/>
            <person name="Cregan P."/>
            <person name="Specht J."/>
            <person name="Grimwood J."/>
            <person name="Rokhsar D."/>
            <person name="Stacey G."/>
            <person name="Shoemaker R."/>
            <person name="Jackson S."/>
        </authorList>
    </citation>
    <scope>NUCLEOTIDE SEQUENCE</scope>
    <source>
        <tissue evidence="6">Callus</tissue>
    </source>
</reference>
<reference evidence="7" key="2">
    <citation type="submission" date="2018-02" db="UniProtKB">
        <authorList>
            <consortium name="EnsemblPlants"/>
        </authorList>
    </citation>
    <scope>IDENTIFICATION</scope>
    <source>
        <strain evidence="7">Williams 82</strain>
    </source>
</reference>
<dbReference type="PANTHER" id="PTHR47991">
    <property type="entry name" value="OXOGLUTARATE/IRON-DEPENDENT DIOXYGENASE"/>
    <property type="match status" value="1"/>
</dbReference>
<dbReference type="PaxDb" id="3847-GLYMA05G19690.1"/>